<evidence type="ECO:0000313" key="1">
    <source>
        <dbReference type="EMBL" id="GBP62039.1"/>
    </source>
</evidence>
<dbReference type="AlphaFoldDB" id="A0A4C1XIC0"/>
<dbReference type="EMBL" id="BGZK01000830">
    <property type="protein sequence ID" value="GBP62039.1"/>
    <property type="molecule type" value="Genomic_DNA"/>
</dbReference>
<organism evidence="1 2">
    <name type="scientific">Eumeta variegata</name>
    <name type="common">Bagworm moth</name>
    <name type="synonym">Eumeta japonica</name>
    <dbReference type="NCBI Taxonomy" id="151549"/>
    <lineage>
        <taxon>Eukaryota</taxon>
        <taxon>Metazoa</taxon>
        <taxon>Ecdysozoa</taxon>
        <taxon>Arthropoda</taxon>
        <taxon>Hexapoda</taxon>
        <taxon>Insecta</taxon>
        <taxon>Pterygota</taxon>
        <taxon>Neoptera</taxon>
        <taxon>Endopterygota</taxon>
        <taxon>Lepidoptera</taxon>
        <taxon>Glossata</taxon>
        <taxon>Ditrysia</taxon>
        <taxon>Tineoidea</taxon>
        <taxon>Psychidae</taxon>
        <taxon>Oiketicinae</taxon>
        <taxon>Eumeta</taxon>
    </lineage>
</organism>
<name>A0A4C1XIC0_EUMVA</name>
<accession>A0A4C1XIC0</accession>
<sequence>MATSWCETDGKSTGELHAMVKVNAVIANACASTYIQYNARISACEIVGRKRRNVVKYERGGEEERVEERCICASHHSQAIQSGKDPCVFP</sequence>
<evidence type="ECO:0000313" key="2">
    <source>
        <dbReference type="Proteomes" id="UP000299102"/>
    </source>
</evidence>
<comment type="caution">
    <text evidence="1">The sequence shown here is derived from an EMBL/GenBank/DDBJ whole genome shotgun (WGS) entry which is preliminary data.</text>
</comment>
<dbReference type="Proteomes" id="UP000299102">
    <property type="component" value="Unassembled WGS sequence"/>
</dbReference>
<reference evidence="1 2" key="1">
    <citation type="journal article" date="2019" name="Commun. Biol.">
        <title>The bagworm genome reveals a unique fibroin gene that provides high tensile strength.</title>
        <authorList>
            <person name="Kono N."/>
            <person name="Nakamura H."/>
            <person name="Ohtoshi R."/>
            <person name="Tomita M."/>
            <person name="Numata K."/>
            <person name="Arakawa K."/>
        </authorList>
    </citation>
    <scope>NUCLEOTIDE SEQUENCE [LARGE SCALE GENOMIC DNA]</scope>
</reference>
<keyword evidence="2" id="KW-1185">Reference proteome</keyword>
<protein>
    <submittedName>
        <fullName evidence="1">Uncharacterized protein</fullName>
    </submittedName>
</protein>
<proteinExistence type="predicted"/>
<gene>
    <name evidence="1" type="ORF">EVAR_54064_1</name>
</gene>